<keyword evidence="1" id="KW-0479">Metal-binding</keyword>
<protein>
    <submittedName>
        <fullName evidence="6">Early growth response protein 1</fullName>
    </submittedName>
</protein>
<dbReference type="PROSITE" id="PS50157">
    <property type="entry name" value="ZINC_FINGER_C2H2_2"/>
    <property type="match status" value="1"/>
</dbReference>
<dbReference type="PANTHER" id="PTHR23235">
    <property type="entry name" value="KRUEPPEL-LIKE TRANSCRIPTION FACTOR"/>
    <property type="match status" value="1"/>
</dbReference>
<evidence type="ECO:0000313" key="6">
    <source>
        <dbReference type="EMBL" id="JAG26746.1"/>
    </source>
</evidence>
<name>A0A0A9Y522_LYGHE</name>
<dbReference type="InterPro" id="IPR013087">
    <property type="entry name" value="Znf_C2H2_type"/>
</dbReference>
<dbReference type="AlphaFoldDB" id="A0A0A9Y522"/>
<dbReference type="GO" id="GO:0008270">
    <property type="term" value="F:zinc ion binding"/>
    <property type="evidence" value="ECO:0007669"/>
    <property type="project" value="UniProtKB-KW"/>
</dbReference>
<evidence type="ECO:0000256" key="2">
    <source>
        <dbReference type="ARBA" id="ARBA00022771"/>
    </source>
</evidence>
<reference evidence="6" key="2">
    <citation type="submission" date="2014-07" db="EMBL/GenBank/DDBJ databases">
        <authorList>
            <person name="Hull J."/>
        </authorList>
    </citation>
    <scope>NUCLEOTIDE SEQUENCE</scope>
</reference>
<keyword evidence="2 4" id="KW-0863">Zinc-finger</keyword>
<feature type="domain" description="C2H2-type" evidence="5">
    <location>
        <begin position="88"/>
        <end position="115"/>
    </location>
</feature>
<proteinExistence type="predicted"/>
<reference evidence="6" key="1">
    <citation type="journal article" date="2014" name="PLoS ONE">
        <title>Transcriptome-Based Identification of ABC Transporters in the Western Tarnished Plant Bug Lygus hesperus.</title>
        <authorList>
            <person name="Hull J.J."/>
            <person name="Chaney K."/>
            <person name="Geib S.M."/>
            <person name="Fabrick J.A."/>
            <person name="Brent C.S."/>
            <person name="Walsh D."/>
            <person name="Lavine L.C."/>
        </authorList>
    </citation>
    <scope>NUCLEOTIDE SEQUENCE</scope>
</reference>
<evidence type="ECO:0000256" key="1">
    <source>
        <dbReference type="ARBA" id="ARBA00022723"/>
    </source>
</evidence>
<gene>
    <name evidence="6" type="primary">Egr1</name>
    <name evidence="6" type="ORF">CM83_35699</name>
</gene>
<dbReference type="EMBL" id="GBHO01016858">
    <property type="protein sequence ID" value="JAG26746.1"/>
    <property type="molecule type" value="Transcribed_RNA"/>
</dbReference>
<evidence type="ECO:0000259" key="5">
    <source>
        <dbReference type="PROSITE" id="PS50157"/>
    </source>
</evidence>
<feature type="non-terminal residue" evidence="6">
    <location>
        <position position="121"/>
    </location>
</feature>
<evidence type="ECO:0000256" key="3">
    <source>
        <dbReference type="ARBA" id="ARBA00022833"/>
    </source>
</evidence>
<dbReference type="InterPro" id="IPR036236">
    <property type="entry name" value="Znf_C2H2_sf"/>
</dbReference>
<dbReference type="Gene3D" id="3.30.160.60">
    <property type="entry name" value="Classic Zinc Finger"/>
    <property type="match status" value="1"/>
</dbReference>
<organism evidence="6">
    <name type="scientific">Lygus hesperus</name>
    <name type="common">Western plant bug</name>
    <dbReference type="NCBI Taxonomy" id="30085"/>
    <lineage>
        <taxon>Eukaryota</taxon>
        <taxon>Metazoa</taxon>
        <taxon>Ecdysozoa</taxon>
        <taxon>Arthropoda</taxon>
        <taxon>Hexapoda</taxon>
        <taxon>Insecta</taxon>
        <taxon>Pterygota</taxon>
        <taxon>Neoptera</taxon>
        <taxon>Paraneoptera</taxon>
        <taxon>Hemiptera</taxon>
        <taxon>Heteroptera</taxon>
        <taxon>Panheteroptera</taxon>
        <taxon>Cimicomorpha</taxon>
        <taxon>Miridae</taxon>
        <taxon>Mirini</taxon>
        <taxon>Lygus</taxon>
    </lineage>
</organism>
<dbReference type="SUPFAM" id="SSF57667">
    <property type="entry name" value="beta-beta-alpha zinc fingers"/>
    <property type="match status" value="1"/>
</dbReference>
<keyword evidence="3" id="KW-0862">Zinc</keyword>
<sequence length="121" mass="13937">MTDEIVIKEEVMDDVVESGEDCVIKEEDQIIDEEEVIIRNYWSGQIIKEEVMVSDSSRQAESAADISQCDRFDYKTTQVECNTGEKPFVCDSCDYRTKRLGDLKTHRITHTGEKPYACDRC</sequence>
<dbReference type="FunFam" id="3.30.160.60:FF:002127">
    <property type="entry name" value="Uncharacterized protein"/>
    <property type="match status" value="1"/>
</dbReference>
<accession>A0A0A9Y522</accession>
<evidence type="ECO:0000256" key="4">
    <source>
        <dbReference type="PROSITE-ProRule" id="PRU00042"/>
    </source>
</evidence>